<gene>
    <name evidence="6" type="ORF">SYNPS1DRAFT_25626</name>
</gene>
<dbReference type="OrthoDB" id="2260257at2759"/>
<keyword evidence="1 4" id="KW-0732">Signal</keyword>
<accession>A0A4P9YSA7</accession>
<evidence type="ECO:0000259" key="5">
    <source>
        <dbReference type="Pfam" id="PF10342"/>
    </source>
</evidence>
<sequence length="209" mass="21167">MHSAAKSTAFAVACLALLSQVATVLADVAINNPVEGTQWTAGQTTQVTWLPGPNGITPNKDVAIELMHGDNPDQLDLVGVIGRAKESDQRATVNVPSGLTSGGYYAVRIGDRYSHYFHIIGSGKPGSSSGSGSSSSGSSSGKPTSTTDSSSSTTTTSSSKTSSTSTPSKTPIRMPSSGAATVAPTDQPLVLASSLLALVPVAVLAIWGF</sequence>
<name>A0A4P9YSA7_9FUNG</name>
<feature type="compositionally biased region" description="Low complexity" evidence="2">
    <location>
        <begin position="124"/>
        <end position="171"/>
    </location>
</feature>
<evidence type="ECO:0000256" key="4">
    <source>
        <dbReference type="SAM" id="SignalP"/>
    </source>
</evidence>
<feature type="transmembrane region" description="Helical" evidence="3">
    <location>
        <begin position="189"/>
        <end position="207"/>
    </location>
</feature>
<dbReference type="PANTHER" id="PTHR40633">
    <property type="entry name" value="MATRIX PROTEIN, PUTATIVE (AFU_ORTHOLOGUE AFUA_8G05410)-RELATED"/>
    <property type="match status" value="1"/>
</dbReference>
<dbReference type="Pfam" id="PF10342">
    <property type="entry name" value="Kre9_KNH"/>
    <property type="match status" value="1"/>
</dbReference>
<dbReference type="EMBL" id="KZ991927">
    <property type="protein sequence ID" value="RKP22585.1"/>
    <property type="molecule type" value="Genomic_DNA"/>
</dbReference>
<evidence type="ECO:0000313" key="7">
    <source>
        <dbReference type="Proteomes" id="UP000278143"/>
    </source>
</evidence>
<protein>
    <recommendedName>
        <fullName evidence="5">Yeast cell wall synthesis Kre9/Knh1-like N-terminal domain-containing protein</fullName>
    </recommendedName>
</protein>
<keyword evidence="3" id="KW-0812">Transmembrane</keyword>
<evidence type="ECO:0000313" key="6">
    <source>
        <dbReference type="EMBL" id="RKP22585.1"/>
    </source>
</evidence>
<keyword evidence="3" id="KW-1133">Transmembrane helix</keyword>
<feature type="domain" description="Yeast cell wall synthesis Kre9/Knh1-like N-terminal" evidence="5">
    <location>
        <begin position="33"/>
        <end position="113"/>
    </location>
</feature>
<dbReference type="AlphaFoldDB" id="A0A4P9YSA7"/>
<evidence type="ECO:0000256" key="3">
    <source>
        <dbReference type="SAM" id="Phobius"/>
    </source>
</evidence>
<feature type="chain" id="PRO_5020436550" description="Yeast cell wall synthesis Kre9/Knh1-like N-terminal domain-containing protein" evidence="4">
    <location>
        <begin position="27"/>
        <end position="209"/>
    </location>
</feature>
<keyword evidence="3" id="KW-0472">Membrane</keyword>
<proteinExistence type="predicted"/>
<reference evidence="7" key="1">
    <citation type="journal article" date="2018" name="Nat. Microbiol.">
        <title>Leveraging single-cell genomics to expand the fungal tree of life.</title>
        <authorList>
            <person name="Ahrendt S.R."/>
            <person name="Quandt C.A."/>
            <person name="Ciobanu D."/>
            <person name="Clum A."/>
            <person name="Salamov A."/>
            <person name="Andreopoulos B."/>
            <person name="Cheng J.F."/>
            <person name="Woyke T."/>
            <person name="Pelin A."/>
            <person name="Henrissat B."/>
            <person name="Reynolds N.K."/>
            <person name="Benny G.L."/>
            <person name="Smith M.E."/>
            <person name="James T.Y."/>
            <person name="Grigoriev I.V."/>
        </authorList>
    </citation>
    <scope>NUCLEOTIDE SEQUENCE [LARGE SCALE GENOMIC DNA]</scope>
    <source>
        <strain evidence="7">Benny S71-1</strain>
    </source>
</reference>
<feature type="region of interest" description="Disordered" evidence="2">
    <location>
        <begin position="124"/>
        <end position="180"/>
    </location>
</feature>
<feature type="signal peptide" evidence="4">
    <location>
        <begin position="1"/>
        <end position="26"/>
    </location>
</feature>
<evidence type="ECO:0000256" key="1">
    <source>
        <dbReference type="ARBA" id="ARBA00022729"/>
    </source>
</evidence>
<dbReference type="InterPro" id="IPR052982">
    <property type="entry name" value="SRP1/TIP1-like"/>
</dbReference>
<organism evidence="6 7">
    <name type="scientific">Syncephalis pseudoplumigaleata</name>
    <dbReference type="NCBI Taxonomy" id="1712513"/>
    <lineage>
        <taxon>Eukaryota</taxon>
        <taxon>Fungi</taxon>
        <taxon>Fungi incertae sedis</taxon>
        <taxon>Zoopagomycota</taxon>
        <taxon>Zoopagomycotina</taxon>
        <taxon>Zoopagomycetes</taxon>
        <taxon>Zoopagales</taxon>
        <taxon>Piptocephalidaceae</taxon>
        <taxon>Syncephalis</taxon>
    </lineage>
</organism>
<dbReference type="InterPro" id="IPR018466">
    <property type="entry name" value="Kre9/Knh1-like_N"/>
</dbReference>
<dbReference type="Proteomes" id="UP000278143">
    <property type="component" value="Unassembled WGS sequence"/>
</dbReference>
<dbReference type="PANTHER" id="PTHR40633:SF5">
    <property type="entry name" value="ANCHORED PROTEIN, PUTATIVE (AFU_ORTHOLOGUE AFUA_8G04370)-RELATED"/>
    <property type="match status" value="1"/>
</dbReference>
<evidence type="ECO:0000256" key="2">
    <source>
        <dbReference type="SAM" id="MobiDB-lite"/>
    </source>
</evidence>
<keyword evidence="7" id="KW-1185">Reference proteome</keyword>